<dbReference type="OrthoDB" id="2756057at2759"/>
<organism evidence="3 4">
    <name type="scientific">Lentinus tigrinus ALCF2SS1-6</name>
    <dbReference type="NCBI Taxonomy" id="1328759"/>
    <lineage>
        <taxon>Eukaryota</taxon>
        <taxon>Fungi</taxon>
        <taxon>Dikarya</taxon>
        <taxon>Basidiomycota</taxon>
        <taxon>Agaricomycotina</taxon>
        <taxon>Agaricomycetes</taxon>
        <taxon>Polyporales</taxon>
        <taxon>Polyporaceae</taxon>
        <taxon>Lentinus</taxon>
    </lineage>
</organism>
<reference evidence="3" key="1">
    <citation type="journal article" date="2018" name="Genome Biol. Evol.">
        <title>Genomics and development of Lentinus tigrinus, a white-rot wood-decaying mushroom with dimorphic fruiting bodies.</title>
        <authorList>
            <person name="Wu B."/>
            <person name="Xu Z."/>
            <person name="Knudson A."/>
            <person name="Carlson A."/>
            <person name="Chen N."/>
            <person name="Kovaka S."/>
            <person name="LaButti K."/>
            <person name="Lipzen A."/>
            <person name="Pennachio C."/>
            <person name="Riley R."/>
            <person name="Schakwitz W."/>
            <person name="Umezawa K."/>
            <person name="Ohm R.A."/>
            <person name="Grigoriev I.V."/>
            <person name="Nagy L.G."/>
            <person name="Gibbons J."/>
            <person name="Hibbett D."/>
        </authorList>
    </citation>
    <scope>NUCLEOTIDE SEQUENCE [LARGE SCALE GENOMIC DNA]</scope>
    <source>
        <strain evidence="3">ALCF2SS1-6</strain>
    </source>
</reference>
<evidence type="ECO:0000256" key="2">
    <source>
        <dbReference type="SAM" id="Phobius"/>
    </source>
</evidence>
<accession>A0A5C2S1I4</accession>
<name>A0A5C2S1I4_9APHY</name>
<dbReference type="EMBL" id="ML122286">
    <property type="protein sequence ID" value="RPD56709.1"/>
    <property type="molecule type" value="Genomic_DNA"/>
</dbReference>
<gene>
    <name evidence="3" type="ORF">L227DRAFT_250423</name>
</gene>
<feature type="transmembrane region" description="Helical" evidence="2">
    <location>
        <begin position="192"/>
        <end position="215"/>
    </location>
</feature>
<keyword evidence="2" id="KW-1133">Transmembrane helix</keyword>
<keyword evidence="4" id="KW-1185">Reference proteome</keyword>
<proteinExistence type="predicted"/>
<evidence type="ECO:0000256" key="1">
    <source>
        <dbReference type="SAM" id="MobiDB-lite"/>
    </source>
</evidence>
<evidence type="ECO:0000313" key="3">
    <source>
        <dbReference type="EMBL" id="RPD56709.1"/>
    </source>
</evidence>
<feature type="region of interest" description="Disordered" evidence="1">
    <location>
        <begin position="285"/>
        <end position="312"/>
    </location>
</feature>
<dbReference type="CDD" id="cd12087">
    <property type="entry name" value="TM_EGFR-like"/>
    <property type="match status" value="1"/>
</dbReference>
<dbReference type="AlphaFoldDB" id="A0A5C2S1I4"/>
<keyword evidence="2" id="KW-0472">Membrane</keyword>
<sequence>MSNIEVLVDDSNPLVIKTCDWLPCFVDVDGVSNNVSCAQSPGSVSLTYNCTSAVYHCAIHADPGIIEPQCLIAPCTVSSVHVWAYYVSGHAVPQLACTVDGRAMQVLDPPETSGSPELYWQWHVCQARGLPLGNHTVEVTVISATPTKDFCFNKFDVVTSQVSPFLQDSGGNSTSTILTTSSISPPVVGMPMVGFAIGGIVLTLLICGASFYWYGRRRQHRYAPMSQGDDDDDFEGSSMHSRRLSPLASFSFRPWDLKKQNKGTVSLESGPPVSIRERLLERSHWHGGHPASDADEASGSDDAPANSVYSVQEDGQIDTLASCWHEEAESVQTPR</sequence>
<evidence type="ECO:0000313" key="4">
    <source>
        <dbReference type="Proteomes" id="UP000313359"/>
    </source>
</evidence>
<protein>
    <submittedName>
        <fullName evidence="3">Uncharacterized protein</fullName>
    </submittedName>
</protein>
<dbReference type="Proteomes" id="UP000313359">
    <property type="component" value="Unassembled WGS sequence"/>
</dbReference>
<keyword evidence="2" id="KW-0812">Transmembrane</keyword>